<dbReference type="Proteomes" id="UP000444721">
    <property type="component" value="Unassembled WGS sequence"/>
</dbReference>
<comment type="subcellular location">
    <subcellularLocation>
        <location evidence="1">Cytoplasm</location>
    </subcellularLocation>
</comment>
<dbReference type="GO" id="GO:0003729">
    <property type="term" value="F:mRNA binding"/>
    <property type="evidence" value="ECO:0007669"/>
    <property type="project" value="TreeGrafter"/>
</dbReference>
<dbReference type="PANTHER" id="PTHR16290:SF0">
    <property type="entry name" value="DECAPPING PROTEIN 1, ISOFORM A"/>
    <property type="match status" value="1"/>
</dbReference>
<evidence type="ECO:0000313" key="6">
    <source>
        <dbReference type="EMBL" id="KAF0982931.1"/>
    </source>
</evidence>
<dbReference type="SUPFAM" id="SSF50729">
    <property type="entry name" value="PH domain-like"/>
    <property type="match status" value="1"/>
</dbReference>
<evidence type="ECO:0000256" key="3">
    <source>
        <dbReference type="ARBA" id="ARBA00022490"/>
    </source>
</evidence>
<evidence type="ECO:0000256" key="5">
    <source>
        <dbReference type="SAM" id="MobiDB-lite"/>
    </source>
</evidence>
<keyword evidence="7" id="KW-1185">Reference proteome</keyword>
<dbReference type="CDD" id="cd09804">
    <property type="entry name" value="Dcp1"/>
    <property type="match status" value="1"/>
</dbReference>
<evidence type="ECO:0008006" key="8">
    <source>
        <dbReference type="Google" id="ProtNLM"/>
    </source>
</evidence>
<dbReference type="AlphaFoldDB" id="A0A6A5C737"/>
<dbReference type="GO" id="GO:0006397">
    <property type="term" value="P:mRNA processing"/>
    <property type="evidence" value="ECO:0007669"/>
    <property type="project" value="UniProtKB-KW"/>
</dbReference>
<comment type="similarity">
    <text evidence="2">Belongs to the DCP1 family.</text>
</comment>
<dbReference type="VEuPathDB" id="AmoebaDB:NF0053430"/>
<dbReference type="Pfam" id="PF06058">
    <property type="entry name" value="DCP1"/>
    <property type="match status" value="1"/>
</dbReference>
<dbReference type="Gene3D" id="2.30.29.30">
    <property type="entry name" value="Pleckstrin-homology domain (PH domain)/Phosphotyrosine-binding domain (PTB)"/>
    <property type="match status" value="1"/>
</dbReference>
<reference evidence="6 7" key="1">
    <citation type="journal article" date="2019" name="Sci. Rep.">
        <title>Nanopore sequencing improves the draft genome of the human pathogenic amoeba Naegleria fowleri.</title>
        <authorList>
            <person name="Liechti N."/>
            <person name="Schurch N."/>
            <person name="Bruggmann R."/>
            <person name="Wittwer M."/>
        </authorList>
    </citation>
    <scope>NUCLEOTIDE SEQUENCE [LARGE SCALE GENOMIC DNA]</scope>
    <source>
        <strain evidence="6 7">ATCC 30894</strain>
    </source>
</reference>
<dbReference type="InterPro" id="IPR011993">
    <property type="entry name" value="PH-like_dom_sf"/>
</dbReference>
<organism evidence="6 7">
    <name type="scientific">Naegleria fowleri</name>
    <name type="common">Brain eating amoeba</name>
    <dbReference type="NCBI Taxonomy" id="5763"/>
    <lineage>
        <taxon>Eukaryota</taxon>
        <taxon>Discoba</taxon>
        <taxon>Heterolobosea</taxon>
        <taxon>Tetramitia</taxon>
        <taxon>Eutetramitia</taxon>
        <taxon>Vahlkampfiidae</taxon>
        <taxon>Naegleria</taxon>
    </lineage>
</organism>
<feature type="region of interest" description="Disordered" evidence="5">
    <location>
        <begin position="181"/>
        <end position="220"/>
    </location>
</feature>
<dbReference type="GeneID" id="68118125"/>
<protein>
    <recommendedName>
        <fullName evidence="8">mRNA-decapping enzyme C-terminal domain-containing protein</fullName>
    </recommendedName>
</protein>
<sequence length="332" mass="37825">MSDEDTQAFYQFGSSKTNNNTNSNVNNKLSALQTNTYLPLPNGHGWTSPVPSRLSSRQQMNMEVLKRKDKYIMTIHTVYDHVVLYKYNKSEWEKLDVEGAMFIVERNEPKSPKYRIVVMNRKSATDFHQDITKDLELEVHHPFVFYKTKNMIRGIWFYKPLQCIEFNDLIVSFKEEAYGKTKENKAPPKYNQNLGDNGQGSSGSLQRSTSPFVDTSTSPGDGEASIILKSMLGIGNGNGSSSTNNHHDHSKYGASFVDESLVAREESGQIIPDEYANSLAESAAEHFENKQFLSKELFINSLIFHLAESRKFQDLCYEQYCQVINKASSKHR</sequence>
<evidence type="ECO:0000256" key="2">
    <source>
        <dbReference type="ARBA" id="ARBA00008778"/>
    </source>
</evidence>
<dbReference type="PANTHER" id="PTHR16290">
    <property type="entry name" value="TRANSCRIPTION FACTOR SMIF DECAPPING ENZYME DCP1"/>
    <property type="match status" value="1"/>
</dbReference>
<dbReference type="GO" id="GO:0008047">
    <property type="term" value="F:enzyme activator activity"/>
    <property type="evidence" value="ECO:0007669"/>
    <property type="project" value="InterPro"/>
</dbReference>
<dbReference type="OrthoDB" id="440673at2759"/>
<dbReference type="GO" id="GO:0000932">
    <property type="term" value="C:P-body"/>
    <property type="evidence" value="ECO:0007669"/>
    <property type="project" value="TreeGrafter"/>
</dbReference>
<evidence type="ECO:0000256" key="1">
    <source>
        <dbReference type="ARBA" id="ARBA00004496"/>
    </source>
</evidence>
<dbReference type="InterPro" id="IPR010334">
    <property type="entry name" value="Dcp1"/>
</dbReference>
<dbReference type="GO" id="GO:0031087">
    <property type="term" value="P:deadenylation-independent decapping of nuclear-transcribed mRNA"/>
    <property type="evidence" value="ECO:0007669"/>
    <property type="project" value="TreeGrafter"/>
</dbReference>
<dbReference type="GO" id="GO:0000290">
    <property type="term" value="P:deadenylation-dependent decapping of nuclear-transcribed mRNA"/>
    <property type="evidence" value="ECO:0007669"/>
    <property type="project" value="InterPro"/>
</dbReference>
<gene>
    <name evidence="6" type="ORF">FDP41_010910</name>
</gene>
<proteinExistence type="inferred from homology"/>
<feature type="compositionally biased region" description="Polar residues" evidence="5">
    <location>
        <begin position="202"/>
        <end position="219"/>
    </location>
</feature>
<keyword evidence="4" id="KW-0507">mRNA processing</keyword>
<dbReference type="VEuPathDB" id="AmoebaDB:FDP41_010910"/>
<dbReference type="VEuPathDB" id="AmoebaDB:NfTy_015670"/>
<evidence type="ECO:0000256" key="4">
    <source>
        <dbReference type="ARBA" id="ARBA00022664"/>
    </source>
</evidence>
<keyword evidence="3" id="KW-0963">Cytoplasm</keyword>
<evidence type="ECO:0000313" key="7">
    <source>
        <dbReference type="Proteomes" id="UP000444721"/>
    </source>
</evidence>
<dbReference type="OMA" id="AMFIVER"/>
<name>A0A6A5C737_NAEFO</name>
<accession>A0A6A5C737</accession>
<dbReference type="RefSeq" id="XP_044567644.1">
    <property type="nucleotide sequence ID" value="XM_044701260.1"/>
</dbReference>
<comment type="caution">
    <text evidence="6">The sequence shown here is derived from an EMBL/GenBank/DDBJ whole genome shotgun (WGS) entry which is preliminary data.</text>
</comment>
<dbReference type="EMBL" id="VFQX01000007">
    <property type="protein sequence ID" value="KAF0982931.1"/>
    <property type="molecule type" value="Genomic_DNA"/>
</dbReference>